<dbReference type="CDD" id="cd03819">
    <property type="entry name" value="GT4_WavL-like"/>
    <property type="match status" value="1"/>
</dbReference>
<keyword evidence="4" id="KW-1185">Reference proteome</keyword>
<organism evidence="3 4">
    <name type="scientific">Pseudovibrio denitrificans</name>
    <dbReference type="NCBI Taxonomy" id="258256"/>
    <lineage>
        <taxon>Bacteria</taxon>
        <taxon>Pseudomonadati</taxon>
        <taxon>Pseudomonadota</taxon>
        <taxon>Alphaproteobacteria</taxon>
        <taxon>Hyphomicrobiales</taxon>
        <taxon>Stappiaceae</taxon>
        <taxon>Pseudovibrio</taxon>
    </lineage>
</organism>
<feature type="domain" description="Glycosyltransferase subfamily 4-like N-terminal" evidence="2">
    <location>
        <begin position="25"/>
        <end position="179"/>
    </location>
</feature>
<dbReference type="Pfam" id="PF00534">
    <property type="entry name" value="Glycos_transf_1"/>
    <property type="match status" value="1"/>
</dbReference>
<dbReference type="Proteomes" id="UP000183371">
    <property type="component" value="Unassembled WGS sequence"/>
</dbReference>
<dbReference type="GO" id="GO:0016757">
    <property type="term" value="F:glycosyltransferase activity"/>
    <property type="evidence" value="ECO:0007669"/>
    <property type="project" value="InterPro"/>
</dbReference>
<proteinExistence type="predicted"/>
<keyword evidence="3" id="KW-0808">Transferase</keyword>
<dbReference type="InterPro" id="IPR028098">
    <property type="entry name" value="Glyco_trans_4-like_N"/>
</dbReference>
<evidence type="ECO:0000259" key="1">
    <source>
        <dbReference type="Pfam" id="PF00534"/>
    </source>
</evidence>
<sequence>MPLKKHREMSKVPTILQIVPDLQTGGAERTTVDVAEAIVNEGWNSLVISQGGRMVPELEATGAVHFELPVKSKNPWTMWRNSYLIERICQQNRVDLVHARSRAPAWSALWAAHRLNIPYVTTYHGIYKETNKFKAFYNSSMTRADKVIANSRFTADLVEKRDPRTKGKTSVIYRGPDVESFNRDNISDERVTDLRARWGVSDNRRVVMNLARLTEWKGQRVLIEATRQLIERGGYDDVLVVLAGDDQGREAYRQSLELQIAESELIEHVRIVGHCSDVPAALAIADASVVASIEAEAFGRAAVEAQAAGVPIIVSNIGAVPETVLVPPIVKAEERTGWHFENGNAEELCDLMAQALDMSEEDRAKLTKRAHDHVERSFTKQAMCSATLNVYRELLPTDS</sequence>
<dbReference type="Pfam" id="PF13439">
    <property type="entry name" value="Glyco_transf_4"/>
    <property type="match status" value="1"/>
</dbReference>
<dbReference type="EMBL" id="FPBD01000006">
    <property type="protein sequence ID" value="SFU01794.1"/>
    <property type="molecule type" value="Genomic_DNA"/>
</dbReference>
<dbReference type="PANTHER" id="PTHR45947:SF13">
    <property type="entry name" value="TRANSFERASE"/>
    <property type="match status" value="1"/>
</dbReference>
<dbReference type="SUPFAM" id="SSF53756">
    <property type="entry name" value="UDP-Glycosyltransferase/glycogen phosphorylase"/>
    <property type="match status" value="1"/>
</dbReference>
<evidence type="ECO:0000313" key="3">
    <source>
        <dbReference type="EMBL" id="SFU01794.1"/>
    </source>
</evidence>
<evidence type="ECO:0000313" key="4">
    <source>
        <dbReference type="Proteomes" id="UP000183371"/>
    </source>
</evidence>
<dbReference type="InterPro" id="IPR001296">
    <property type="entry name" value="Glyco_trans_1"/>
</dbReference>
<name>A0A1I7CQZ3_9HYPH</name>
<evidence type="ECO:0000259" key="2">
    <source>
        <dbReference type="Pfam" id="PF13439"/>
    </source>
</evidence>
<dbReference type="PANTHER" id="PTHR45947">
    <property type="entry name" value="SULFOQUINOVOSYL TRANSFERASE SQD2"/>
    <property type="match status" value="1"/>
</dbReference>
<protein>
    <submittedName>
        <fullName evidence="3">Glycosyltransferase involved in cell wall bisynthesis</fullName>
    </submittedName>
</protein>
<accession>A0A1I7CQZ3</accession>
<dbReference type="AlphaFoldDB" id="A0A1I7CQZ3"/>
<reference evidence="4" key="1">
    <citation type="submission" date="2016-10" db="EMBL/GenBank/DDBJ databases">
        <authorList>
            <person name="Varghese N."/>
            <person name="Submissions S."/>
        </authorList>
    </citation>
    <scope>NUCLEOTIDE SEQUENCE [LARGE SCALE GENOMIC DNA]</scope>
    <source>
        <strain evidence="4">DSM 17465</strain>
    </source>
</reference>
<gene>
    <name evidence="3" type="ORF">SAMN05444141_106303</name>
</gene>
<dbReference type="Gene3D" id="3.40.50.2000">
    <property type="entry name" value="Glycogen Phosphorylase B"/>
    <property type="match status" value="2"/>
</dbReference>
<dbReference type="InterPro" id="IPR050194">
    <property type="entry name" value="Glycosyltransferase_grp1"/>
</dbReference>
<feature type="domain" description="Glycosyl transferase family 1" evidence="1">
    <location>
        <begin position="194"/>
        <end position="371"/>
    </location>
</feature>